<reference evidence="8 9" key="1">
    <citation type="submission" date="2019-01" db="EMBL/GenBank/DDBJ databases">
        <title>Genome Assembly of Collichthys lucidus.</title>
        <authorList>
            <person name="Cai M."/>
            <person name="Xiao S."/>
        </authorList>
    </citation>
    <scope>NUCLEOTIDE SEQUENCE [LARGE SCALE GENOMIC DNA]</scope>
    <source>
        <strain evidence="8">JT15FE1705JMU</strain>
        <tissue evidence="8">Muscle</tissue>
    </source>
</reference>
<dbReference type="GO" id="GO:0004725">
    <property type="term" value="F:protein tyrosine phosphatase activity"/>
    <property type="evidence" value="ECO:0007669"/>
    <property type="project" value="UniProtKB-EC"/>
</dbReference>
<name>A0A4U5VT29_COLLU</name>
<dbReference type="GO" id="GO:0005886">
    <property type="term" value="C:plasma membrane"/>
    <property type="evidence" value="ECO:0007669"/>
    <property type="project" value="TreeGrafter"/>
</dbReference>
<sequence length="406" mass="45360">MSRRGSLTMSLLLCLMWTQLLLTESSSGDHELRLFPSRRSSRLPPPLHPRHDLNSQHDVDNLPESHPHHHHLHHLHHQHHQHPARLAKVMPATHLDSRFHQEPVGQQTLNLLARPHHKVQPEHAVVSARHLVTVYLAVDVRRLNVSLLRWFREGVAAALGVPAGHVHINRLNEEKNGIELFVSSDRLGISEPRPAEEVIQSLNVRVLHRHLGHFGITEVSTEKNVLQGEQRDQVWSREGFYAVVLFFTIFVIIITCLMVLYRLKEKVQVSDRQLKAPPPDLHLTPTVPPDSAQRSKGAKVSTAHDVNTHVKHKYALTTPHVVQVVTSGSMVQAELPPAVATPIPQQQQPIVACRRLTPSVVPVPSPAPVHAPLTCVVPVTASNELKPCPSPFRMKPAAGLQERAGL</sequence>
<protein>
    <recommendedName>
        <fullName evidence="1">protein-tyrosine-phosphatase</fullName>
        <ecNumber evidence="1">3.1.3.48</ecNumber>
    </recommendedName>
</protein>
<evidence type="ECO:0000256" key="2">
    <source>
        <dbReference type="ARBA" id="ARBA00022801"/>
    </source>
</evidence>
<keyword evidence="6" id="KW-0732">Signal</keyword>
<dbReference type="GO" id="GO:0019901">
    <property type="term" value="F:protein kinase binding"/>
    <property type="evidence" value="ECO:0007669"/>
    <property type="project" value="TreeGrafter"/>
</dbReference>
<dbReference type="STRING" id="240159.A0A4U5VT29"/>
<dbReference type="EC" id="3.1.3.48" evidence="1"/>
<evidence type="ECO:0000259" key="7">
    <source>
        <dbReference type="Pfam" id="PF26155"/>
    </source>
</evidence>
<evidence type="ECO:0000313" key="9">
    <source>
        <dbReference type="Proteomes" id="UP000298787"/>
    </source>
</evidence>
<dbReference type="GO" id="GO:0030054">
    <property type="term" value="C:cell junction"/>
    <property type="evidence" value="ECO:0007669"/>
    <property type="project" value="TreeGrafter"/>
</dbReference>
<keyword evidence="3" id="KW-0904">Protein phosphatase</keyword>
<accession>A0A4U5VT29</accession>
<keyword evidence="8" id="KW-0675">Receptor</keyword>
<evidence type="ECO:0000256" key="4">
    <source>
        <dbReference type="SAM" id="MobiDB-lite"/>
    </source>
</evidence>
<feature type="compositionally biased region" description="Basic residues" evidence="4">
    <location>
        <begin position="67"/>
        <end position="85"/>
    </location>
</feature>
<dbReference type="GO" id="GO:0005829">
    <property type="term" value="C:cytosol"/>
    <property type="evidence" value="ECO:0007669"/>
    <property type="project" value="TreeGrafter"/>
</dbReference>
<keyword evidence="5" id="KW-1133">Transmembrane helix</keyword>
<evidence type="ECO:0000256" key="6">
    <source>
        <dbReference type="SAM" id="SignalP"/>
    </source>
</evidence>
<keyword evidence="2" id="KW-0378">Hydrolase</keyword>
<feature type="transmembrane region" description="Helical" evidence="5">
    <location>
        <begin position="240"/>
        <end position="263"/>
    </location>
</feature>
<feature type="chain" id="PRO_5020183071" description="protein-tyrosine-phosphatase" evidence="6">
    <location>
        <begin position="24"/>
        <end position="406"/>
    </location>
</feature>
<keyword evidence="5" id="KW-0472">Membrane</keyword>
<gene>
    <name evidence="8" type="ORF">D9C73_024567</name>
</gene>
<evidence type="ECO:0000256" key="1">
    <source>
        <dbReference type="ARBA" id="ARBA00013064"/>
    </source>
</evidence>
<dbReference type="AlphaFoldDB" id="A0A4U5VT29"/>
<evidence type="ECO:0000256" key="5">
    <source>
        <dbReference type="SAM" id="Phobius"/>
    </source>
</evidence>
<dbReference type="InterPro" id="IPR059011">
    <property type="entry name" value="PTPRR_N"/>
</dbReference>
<dbReference type="InterPro" id="IPR008356">
    <property type="entry name" value="Tyr_Pase_KIM-con"/>
</dbReference>
<evidence type="ECO:0000313" key="8">
    <source>
        <dbReference type="EMBL" id="TKS90435.1"/>
    </source>
</evidence>
<dbReference type="Pfam" id="PF26155">
    <property type="entry name" value="PTPRR_N"/>
    <property type="match status" value="1"/>
</dbReference>
<keyword evidence="5" id="KW-0812">Transmembrane</keyword>
<evidence type="ECO:0000256" key="3">
    <source>
        <dbReference type="ARBA" id="ARBA00022912"/>
    </source>
</evidence>
<feature type="signal peptide" evidence="6">
    <location>
        <begin position="1"/>
        <end position="23"/>
    </location>
</feature>
<feature type="domain" description="PTRR N-terminal" evidence="7">
    <location>
        <begin position="128"/>
        <end position="224"/>
    </location>
</feature>
<feature type="region of interest" description="Disordered" evidence="4">
    <location>
        <begin position="275"/>
        <end position="300"/>
    </location>
</feature>
<feature type="region of interest" description="Disordered" evidence="4">
    <location>
        <begin position="36"/>
        <end position="85"/>
    </location>
</feature>
<dbReference type="PANTHER" id="PTHR46198">
    <property type="entry name" value="PROTEIN-TYROSINE-PHOSPHATASE"/>
    <property type="match status" value="1"/>
</dbReference>
<dbReference type="PANTHER" id="PTHR46198:SF2">
    <property type="entry name" value="RECEPTOR-TYPE TYROSINE-PROTEIN PHOSPHATASE R"/>
    <property type="match status" value="1"/>
</dbReference>
<dbReference type="EMBL" id="CM014099">
    <property type="protein sequence ID" value="TKS90435.1"/>
    <property type="molecule type" value="Genomic_DNA"/>
</dbReference>
<dbReference type="Proteomes" id="UP000298787">
    <property type="component" value="Chromosome 22"/>
</dbReference>
<proteinExistence type="predicted"/>
<organism evidence="8 9">
    <name type="scientific">Collichthys lucidus</name>
    <name type="common">Big head croaker</name>
    <name type="synonym">Sciaena lucida</name>
    <dbReference type="NCBI Taxonomy" id="240159"/>
    <lineage>
        <taxon>Eukaryota</taxon>
        <taxon>Metazoa</taxon>
        <taxon>Chordata</taxon>
        <taxon>Craniata</taxon>
        <taxon>Vertebrata</taxon>
        <taxon>Euteleostomi</taxon>
        <taxon>Actinopterygii</taxon>
        <taxon>Neopterygii</taxon>
        <taxon>Teleostei</taxon>
        <taxon>Neoteleostei</taxon>
        <taxon>Acanthomorphata</taxon>
        <taxon>Eupercaria</taxon>
        <taxon>Sciaenidae</taxon>
        <taxon>Collichthys</taxon>
    </lineage>
</organism>
<feature type="compositionally biased region" description="Basic and acidic residues" evidence="4">
    <location>
        <begin position="49"/>
        <end position="66"/>
    </location>
</feature>
<dbReference type="GO" id="GO:0007165">
    <property type="term" value="P:signal transduction"/>
    <property type="evidence" value="ECO:0007669"/>
    <property type="project" value="TreeGrafter"/>
</dbReference>
<keyword evidence="9" id="KW-1185">Reference proteome</keyword>